<dbReference type="InterPro" id="IPR036390">
    <property type="entry name" value="WH_DNA-bd_sf"/>
</dbReference>
<organism evidence="1 2">
    <name type="scientific">Marinobacter adhaerens</name>
    <dbReference type="NCBI Taxonomy" id="1033846"/>
    <lineage>
        <taxon>Bacteria</taxon>
        <taxon>Pseudomonadati</taxon>
        <taxon>Pseudomonadota</taxon>
        <taxon>Gammaproteobacteria</taxon>
        <taxon>Pseudomonadales</taxon>
        <taxon>Marinobacteraceae</taxon>
        <taxon>Marinobacter</taxon>
    </lineage>
</organism>
<dbReference type="EMBL" id="DNNA01000304">
    <property type="protein sequence ID" value="HBC36534.1"/>
    <property type="molecule type" value="Genomic_DNA"/>
</dbReference>
<accession>A0A352IYK1</accession>
<protein>
    <recommendedName>
        <fullName evidence="3">Helix-turn-helix domain-containing protein</fullName>
    </recommendedName>
</protein>
<proteinExistence type="predicted"/>
<reference evidence="1 2" key="1">
    <citation type="journal article" date="2018" name="Nat. Biotechnol.">
        <title>A standardized bacterial taxonomy based on genome phylogeny substantially revises the tree of life.</title>
        <authorList>
            <person name="Parks D.H."/>
            <person name="Chuvochina M."/>
            <person name="Waite D.W."/>
            <person name="Rinke C."/>
            <person name="Skarshewski A."/>
            <person name="Chaumeil P.A."/>
            <person name="Hugenholtz P."/>
        </authorList>
    </citation>
    <scope>NUCLEOTIDE SEQUENCE [LARGE SCALE GENOMIC DNA]</scope>
    <source>
        <strain evidence="1">UBA9380</strain>
    </source>
</reference>
<evidence type="ECO:0000313" key="2">
    <source>
        <dbReference type="Proteomes" id="UP000263489"/>
    </source>
</evidence>
<comment type="caution">
    <text evidence="1">The sequence shown here is derived from an EMBL/GenBank/DDBJ whole genome shotgun (WGS) entry which is preliminary data.</text>
</comment>
<dbReference type="AlphaFoldDB" id="A0A352IYK1"/>
<name>A0A352IYK1_9GAMM</name>
<evidence type="ECO:0000313" key="1">
    <source>
        <dbReference type="EMBL" id="HBC36534.1"/>
    </source>
</evidence>
<dbReference type="SUPFAM" id="SSF46785">
    <property type="entry name" value="Winged helix' DNA-binding domain"/>
    <property type="match status" value="1"/>
</dbReference>
<gene>
    <name evidence="1" type="ORF">DC045_19945</name>
</gene>
<evidence type="ECO:0008006" key="3">
    <source>
        <dbReference type="Google" id="ProtNLM"/>
    </source>
</evidence>
<sequence>MAIKKDELTSHYACIPNATLQDPRLTPEALGVLVFLLSLPENWIIRAAQIRRKFNIGKFVQQRIFRELERAGYLVKEKEKDKARTKDGRWTCRITIFQTSLKPLTDEDGQSWNSK</sequence>
<dbReference type="Proteomes" id="UP000263489">
    <property type="component" value="Unassembled WGS sequence"/>
</dbReference>